<protein>
    <recommendedName>
        <fullName evidence="1">SGNH hydrolase-type esterase domain-containing protein</fullName>
    </recommendedName>
</protein>
<reference evidence="3 5" key="3">
    <citation type="submission" date="2018-06" db="EMBL/GenBank/DDBJ databases">
        <authorList>
            <consortium name="Pathogen Informatics"/>
            <person name="Doyle S."/>
        </authorList>
    </citation>
    <scope>NUCLEOTIDE SEQUENCE [LARGE SCALE GENOMIC DNA]</scope>
    <source>
        <strain evidence="3 5">NCTC2665</strain>
    </source>
</reference>
<dbReference type="Pfam" id="PF13472">
    <property type="entry name" value="Lipase_GDSL_2"/>
    <property type="match status" value="1"/>
</dbReference>
<dbReference type="EnsemblBacteria" id="ACS30108">
    <property type="protein sequence ID" value="ACS30108"/>
    <property type="gene ID" value="Mlut_05700"/>
</dbReference>
<dbReference type="EMBL" id="LS483396">
    <property type="protein sequence ID" value="SQG49061.1"/>
    <property type="molecule type" value="Genomic_DNA"/>
</dbReference>
<dbReference type="RefSeq" id="WP_010079263.1">
    <property type="nucleotide sequence ID" value="NC_012803.1"/>
</dbReference>
<keyword evidence="4" id="KW-1185">Reference proteome</keyword>
<evidence type="ECO:0000313" key="2">
    <source>
        <dbReference type="EMBL" id="ACS30108.1"/>
    </source>
</evidence>
<dbReference type="HOGENOM" id="CLU_1169601_0_0_11"/>
<dbReference type="Proteomes" id="UP000248985">
    <property type="component" value="Chromosome 1"/>
</dbReference>
<sequence>MKTSSKIALLVLLVVAGAAAFLALNRPVVSPAAEAENRSPVPVHSYSADTRPTVEVYGDSIAVADSPNFAGAESGPSSWTSYINDEGLRFVGGSAQGGRTSGESRGEDRGILATFVVYAFGTNDLRTDVPFEEFASNAREFADLQDPREMFVVVALGPMNDRPQDEVEEWNARLGELASEEGWTLVDPWEGIRGDDNAYVEGFNQDALHPNEEGAALYAQNMAEQLLAAYQGRDGQE</sequence>
<dbReference type="InterPro" id="IPR036514">
    <property type="entry name" value="SGNH_hydro_sf"/>
</dbReference>
<dbReference type="AlphaFoldDB" id="C5C9F6"/>
<dbReference type="Proteomes" id="UP000000738">
    <property type="component" value="Chromosome"/>
</dbReference>
<dbReference type="eggNOG" id="COG2755">
    <property type="taxonomic scope" value="Bacteria"/>
</dbReference>
<feature type="domain" description="SGNH hydrolase-type esterase" evidence="1">
    <location>
        <begin position="56"/>
        <end position="216"/>
    </location>
</feature>
<dbReference type="Gene3D" id="3.40.50.1110">
    <property type="entry name" value="SGNH hydrolase"/>
    <property type="match status" value="1"/>
</dbReference>
<reference evidence="4" key="2">
    <citation type="journal article" date="2010" name="J. Bacteriol.">
        <title>Genome sequence of the Fleming strain of Micrococcus luteus, a simple free-living actinobacterium.</title>
        <authorList>
            <person name="Young M."/>
            <person name="Artsatbanov V."/>
            <person name="Beller H.R."/>
            <person name="Chandra G."/>
            <person name="Chater K.F."/>
            <person name="Dover L.G."/>
            <person name="Goh E.B."/>
            <person name="Kahan T."/>
            <person name="Kaprelyants A.S."/>
            <person name="Kyrpides N."/>
            <person name="Lapidus A."/>
            <person name="Lowry S.R."/>
            <person name="Lykidis A."/>
            <person name="Mahillon J."/>
            <person name="Markowitz V."/>
            <person name="Mavromatis K."/>
            <person name="Mukamolova G.V."/>
            <person name="Oren A."/>
            <person name="Rokem J.S."/>
            <person name="Smith M.C."/>
            <person name="Young D.I."/>
            <person name="Greenblatt C.L."/>
        </authorList>
    </citation>
    <scope>NUCLEOTIDE SEQUENCE [LARGE SCALE GENOMIC DNA]</scope>
    <source>
        <strain evidence="4">ATCC 4698 / DSM 20030 / JCM 1464 / NBRC 3333 / NCIMB 9278 / NCTC 2665 / VKM Ac-2230</strain>
    </source>
</reference>
<dbReference type="InterPro" id="IPR013830">
    <property type="entry name" value="SGNH_hydro"/>
</dbReference>
<reference evidence="2" key="1">
    <citation type="submission" date="2009-05" db="EMBL/GenBank/DDBJ databases">
        <title>Complete sequence of Micrococcus luteus NCTC 2665.</title>
        <authorList>
            <consortium name="US DOE Joint Genome Institute"/>
            <person name="Lucas S."/>
            <person name="Copeland A."/>
            <person name="Lapidus A."/>
            <person name="Glavina del Rio T."/>
            <person name="Dalin E."/>
            <person name="Tice H."/>
            <person name="Bruce D."/>
            <person name="Goodwin L."/>
            <person name="Pitluck S."/>
            <person name="Lowry S."/>
            <person name="Larimer F."/>
            <person name="Land M."/>
            <person name="Hauser L."/>
            <person name="Kyrpides N."/>
            <person name="Lykidis A."/>
            <person name="Young M."/>
            <person name="Greenblatt C."/>
        </authorList>
    </citation>
    <scope>NUCLEOTIDE SEQUENCE</scope>
    <source>
        <strain evidence="2">NCTC 2665</strain>
    </source>
</reference>
<evidence type="ECO:0000313" key="4">
    <source>
        <dbReference type="Proteomes" id="UP000000738"/>
    </source>
</evidence>
<evidence type="ECO:0000313" key="5">
    <source>
        <dbReference type="Proteomes" id="UP000248985"/>
    </source>
</evidence>
<proteinExistence type="predicted"/>
<dbReference type="STRING" id="465515.Mlut_05700"/>
<name>C5C9F6_MICLC</name>
<evidence type="ECO:0000313" key="3">
    <source>
        <dbReference type="EMBL" id="SQG49061.1"/>
    </source>
</evidence>
<organism evidence="2 4">
    <name type="scientific">Micrococcus luteus (strain ATCC 4698 / DSM 20030 / JCM 1464 / CCM 169 / CCUG 5858 / IAM 1056 / NBRC 3333 / NCIMB 9278 / NCTC 2665 / VKM Ac-2230)</name>
    <name type="common">Micrococcus lysodeikticus</name>
    <dbReference type="NCBI Taxonomy" id="465515"/>
    <lineage>
        <taxon>Bacteria</taxon>
        <taxon>Bacillati</taxon>
        <taxon>Actinomycetota</taxon>
        <taxon>Actinomycetes</taxon>
        <taxon>Micrococcales</taxon>
        <taxon>Micrococcaceae</taxon>
        <taxon>Micrococcus</taxon>
    </lineage>
</organism>
<evidence type="ECO:0000259" key="1">
    <source>
        <dbReference type="Pfam" id="PF13472"/>
    </source>
</evidence>
<dbReference type="GeneID" id="93344745"/>
<accession>C5C9F6</accession>
<dbReference type="KEGG" id="mlu:Mlut_05700"/>
<dbReference type="SUPFAM" id="SSF52266">
    <property type="entry name" value="SGNH hydrolase"/>
    <property type="match status" value="1"/>
</dbReference>
<gene>
    <name evidence="2" type="ordered locus">Mlut_05700</name>
    <name evidence="3" type="ORF">NCTC2665_01592</name>
</gene>
<dbReference type="EMBL" id="CP001628">
    <property type="protein sequence ID" value="ACS30108.1"/>
    <property type="molecule type" value="Genomic_DNA"/>
</dbReference>